<feature type="region of interest" description="Disordered" evidence="1">
    <location>
        <begin position="28"/>
        <end position="85"/>
    </location>
</feature>
<proteinExistence type="predicted"/>
<dbReference type="NCBIfam" id="TIGR02301">
    <property type="entry name" value="TIGR02301 family protein"/>
    <property type="match status" value="1"/>
</dbReference>
<sequence>MSRLVRLAMAGAACLALAASPWPAQAQFRWPWESPPPPPPLPAPPVQPPRPRPAAPKPAPKPAEGKAGQQADQPEPPPPPYEPQLMRLSEIMGALAFLRPLCGGKDEEEWRGRMTSLIAAEAATQARRERLAGSYNRGYRNYAQTYRTCTPAAQTIISRYLDEGGRLARELSSRYGG</sequence>
<gene>
    <name evidence="3" type="ORF">NK718_11075</name>
</gene>
<evidence type="ECO:0000313" key="3">
    <source>
        <dbReference type="EMBL" id="MCP8939059.1"/>
    </source>
</evidence>
<dbReference type="InterPro" id="IPR012645">
    <property type="entry name" value="CHP02301"/>
</dbReference>
<dbReference type="RefSeq" id="WP_254741821.1">
    <property type="nucleotide sequence ID" value="NZ_JANCLU010000009.1"/>
</dbReference>
<name>A0ABT1LC32_9HYPH</name>
<organism evidence="3 4">
    <name type="scientific">Alsobacter ponti</name>
    <dbReference type="NCBI Taxonomy" id="2962936"/>
    <lineage>
        <taxon>Bacteria</taxon>
        <taxon>Pseudomonadati</taxon>
        <taxon>Pseudomonadota</taxon>
        <taxon>Alphaproteobacteria</taxon>
        <taxon>Hyphomicrobiales</taxon>
        <taxon>Alsobacteraceae</taxon>
        <taxon>Alsobacter</taxon>
    </lineage>
</organism>
<dbReference type="EMBL" id="JANCLU010000009">
    <property type="protein sequence ID" value="MCP8939059.1"/>
    <property type="molecule type" value="Genomic_DNA"/>
</dbReference>
<feature type="signal peptide" evidence="2">
    <location>
        <begin position="1"/>
        <end position="26"/>
    </location>
</feature>
<comment type="caution">
    <text evidence="3">The sequence shown here is derived from an EMBL/GenBank/DDBJ whole genome shotgun (WGS) entry which is preliminary data.</text>
</comment>
<evidence type="ECO:0000256" key="2">
    <source>
        <dbReference type="SAM" id="SignalP"/>
    </source>
</evidence>
<evidence type="ECO:0000256" key="1">
    <source>
        <dbReference type="SAM" id="MobiDB-lite"/>
    </source>
</evidence>
<dbReference type="Proteomes" id="UP001205890">
    <property type="component" value="Unassembled WGS sequence"/>
</dbReference>
<protein>
    <submittedName>
        <fullName evidence="3">TIGR02301 family protein</fullName>
    </submittedName>
</protein>
<dbReference type="Pfam" id="PF09539">
    <property type="entry name" value="DUF2385"/>
    <property type="match status" value="1"/>
</dbReference>
<keyword evidence="2" id="KW-0732">Signal</keyword>
<reference evidence="3 4" key="1">
    <citation type="submission" date="2022-07" db="EMBL/GenBank/DDBJ databases">
        <authorList>
            <person name="Li W.-J."/>
            <person name="Deng Q.-Q."/>
        </authorList>
    </citation>
    <scope>NUCLEOTIDE SEQUENCE [LARGE SCALE GENOMIC DNA]</scope>
    <source>
        <strain evidence="3 4">SYSU M60028</strain>
    </source>
</reference>
<keyword evidence="4" id="KW-1185">Reference proteome</keyword>
<feature type="compositionally biased region" description="Pro residues" evidence="1">
    <location>
        <begin position="33"/>
        <end position="61"/>
    </location>
</feature>
<feature type="chain" id="PRO_5047175314" evidence="2">
    <location>
        <begin position="27"/>
        <end position="177"/>
    </location>
</feature>
<accession>A0ABT1LC32</accession>
<evidence type="ECO:0000313" key="4">
    <source>
        <dbReference type="Proteomes" id="UP001205890"/>
    </source>
</evidence>